<dbReference type="Gene3D" id="2.40.30.170">
    <property type="match status" value="1"/>
</dbReference>
<dbReference type="AlphaFoldDB" id="A0A0D7F1V9"/>
<keyword evidence="4 9" id="KW-1003">Cell membrane</keyword>
<name>A0A0D7F1V9_RHOPL</name>
<sequence>MRPLNEARRRSEELAFLPAALEVVETPPSPLGRAIAISIAALFAAALAWATIGTVDVVAVAPGKVVPNGGTKAVQPFETGVVRAIRVRDGQTVKAGDVMVELDATMTGADLGRIKSDLQSSQTEAARLSAALSDLADPQSAFHPPADAPADMVDMQRRFLASQSAEQKAKISAIDRQIAQKAAERATIEATIQKLVATLEPLQQKVDIRQQLVEKQLTSKLTYLGERQELLGQQQDILVQRSRYHEVDAAIEALTETRAKTAAEYRRALLADYAKVAQKSSELAHDLVKADQRTNLQTLRAPVDGMVQQLAIHTVGGVVTPAQTLMYVVPAGSTLEIEAMIANRDIGFIEPGQDVAIKIDAFNFTRYGMLHGKLLSISQDAVQRRVPDDKGQRTQSGDSEQRGEELIYPVRVSIDHDSMAVENRRVRLSPGMASTIEIRTGSRRIISYLLSPLLRYRQESMRER</sequence>
<evidence type="ECO:0000256" key="6">
    <source>
        <dbReference type="ARBA" id="ARBA00022692"/>
    </source>
</evidence>
<dbReference type="GO" id="GO:0005886">
    <property type="term" value="C:plasma membrane"/>
    <property type="evidence" value="ECO:0007669"/>
    <property type="project" value="UniProtKB-SubCell"/>
</dbReference>
<dbReference type="PANTHER" id="PTHR30386">
    <property type="entry name" value="MEMBRANE FUSION SUBUNIT OF EMRAB-TOLC MULTIDRUG EFFLUX PUMP"/>
    <property type="match status" value="1"/>
</dbReference>
<feature type="domain" description="AprE-like beta-barrel" evidence="12">
    <location>
        <begin position="335"/>
        <end position="441"/>
    </location>
</feature>
<evidence type="ECO:0000256" key="2">
    <source>
        <dbReference type="ARBA" id="ARBA00009477"/>
    </source>
</evidence>
<dbReference type="Proteomes" id="UP000032515">
    <property type="component" value="Unassembled WGS sequence"/>
</dbReference>
<comment type="similarity">
    <text evidence="2 9">Belongs to the membrane fusion protein (MFP) (TC 8.A.1) family.</text>
</comment>
<keyword evidence="8" id="KW-0472">Membrane</keyword>
<feature type="region of interest" description="Disordered" evidence="10">
    <location>
        <begin position="382"/>
        <end position="402"/>
    </location>
</feature>
<dbReference type="SUPFAM" id="SSF111369">
    <property type="entry name" value="HlyD-like secretion proteins"/>
    <property type="match status" value="1"/>
</dbReference>
<dbReference type="PRINTS" id="PR01490">
    <property type="entry name" value="RTXTOXIND"/>
</dbReference>
<evidence type="ECO:0000313" key="13">
    <source>
        <dbReference type="EMBL" id="KIZ47098.1"/>
    </source>
</evidence>
<protein>
    <recommendedName>
        <fullName evidence="9">Membrane fusion protein (MFP) family protein</fullName>
    </recommendedName>
</protein>
<dbReference type="PANTHER" id="PTHR30386:SF27">
    <property type="entry name" value="MEMBRANE FUSION PROTEIN (MFP) FAMILY PROTEIN"/>
    <property type="match status" value="1"/>
</dbReference>
<comment type="subcellular location">
    <subcellularLocation>
        <location evidence="1 9">Cell inner membrane</location>
        <topology evidence="1 9">Single-pass membrane protein</topology>
    </subcellularLocation>
</comment>
<evidence type="ECO:0000256" key="5">
    <source>
        <dbReference type="ARBA" id="ARBA00022519"/>
    </source>
</evidence>
<keyword evidence="6" id="KW-0812">Transmembrane</keyword>
<evidence type="ECO:0000313" key="14">
    <source>
        <dbReference type="Proteomes" id="UP000032515"/>
    </source>
</evidence>
<keyword evidence="3 9" id="KW-0813">Transport</keyword>
<keyword evidence="7" id="KW-1133">Transmembrane helix</keyword>
<dbReference type="InterPro" id="IPR050739">
    <property type="entry name" value="MFP"/>
</dbReference>
<dbReference type="InterPro" id="IPR058982">
    <property type="entry name" value="Beta-barrel_AprE"/>
</dbReference>
<dbReference type="InterPro" id="IPR010129">
    <property type="entry name" value="T1SS_HlyD"/>
</dbReference>
<evidence type="ECO:0000256" key="8">
    <source>
        <dbReference type="ARBA" id="ARBA00023136"/>
    </source>
</evidence>
<evidence type="ECO:0000256" key="7">
    <source>
        <dbReference type="ARBA" id="ARBA00022989"/>
    </source>
</evidence>
<dbReference type="PATRIC" id="fig|1076.23.peg.252"/>
<accession>A0A0D7F1V9</accession>
<dbReference type="Pfam" id="PF25994">
    <property type="entry name" value="HH_AprE"/>
    <property type="match status" value="1"/>
</dbReference>
<keyword evidence="5 9" id="KW-0997">Cell inner membrane</keyword>
<gene>
    <name evidence="13" type="ORF">OO17_05645</name>
</gene>
<dbReference type="EMBL" id="JXXE01000107">
    <property type="protein sequence ID" value="KIZ47098.1"/>
    <property type="molecule type" value="Genomic_DNA"/>
</dbReference>
<dbReference type="NCBIfam" id="TIGR01843">
    <property type="entry name" value="type_I_hlyD"/>
    <property type="match status" value="1"/>
</dbReference>
<comment type="caution">
    <text evidence="13">The sequence shown here is derived from an EMBL/GenBank/DDBJ whole genome shotgun (WGS) entry which is preliminary data.</text>
</comment>
<dbReference type="InterPro" id="IPR058781">
    <property type="entry name" value="HH_AprE-like"/>
</dbReference>
<evidence type="ECO:0000256" key="9">
    <source>
        <dbReference type="RuleBase" id="RU365093"/>
    </source>
</evidence>
<evidence type="ECO:0000259" key="12">
    <source>
        <dbReference type="Pfam" id="PF26002"/>
    </source>
</evidence>
<evidence type="ECO:0000256" key="3">
    <source>
        <dbReference type="ARBA" id="ARBA00022448"/>
    </source>
</evidence>
<evidence type="ECO:0000256" key="10">
    <source>
        <dbReference type="SAM" id="MobiDB-lite"/>
    </source>
</evidence>
<dbReference type="Pfam" id="PF26002">
    <property type="entry name" value="Beta-barrel_AprE"/>
    <property type="match status" value="1"/>
</dbReference>
<feature type="domain" description="AprE-like long alpha-helical hairpin" evidence="11">
    <location>
        <begin position="108"/>
        <end position="292"/>
    </location>
</feature>
<dbReference type="Gene3D" id="1.10.287.470">
    <property type="entry name" value="Helix hairpin bin"/>
    <property type="match status" value="1"/>
</dbReference>
<organism evidence="13 14">
    <name type="scientific">Rhodopseudomonas palustris</name>
    <dbReference type="NCBI Taxonomy" id="1076"/>
    <lineage>
        <taxon>Bacteria</taxon>
        <taxon>Pseudomonadati</taxon>
        <taxon>Pseudomonadota</taxon>
        <taxon>Alphaproteobacteria</taxon>
        <taxon>Hyphomicrobiales</taxon>
        <taxon>Nitrobacteraceae</taxon>
        <taxon>Rhodopseudomonas</taxon>
    </lineage>
</organism>
<evidence type="ECO:0000256" key="1">
    <source>
        <dbReference type="ARBA" id="ARBA00004377"/>
    </source>
</evidence>
<dbReference type="Gene3D" id="2.40.50.100">
    <property type="match status" value="1"/>
</dbReference>
<feature type="compositionally biased region" description="Basic and acidic residues" evidence="10">
    <location>
        <begin position="382"/>
        <end position="392"/>
    </location>
</feature>
<evidence type="ECO:0000259" key="11">
    <source>
        <dbReference type="Pfam" id="PF25994"/>
    </source>
</evidence>
<evidence type="ECO:0000256" key="4">
    <source>
        <dbReference type="ARBA" id="ARBA00022475"/>
    </source>
</evidence>
<dbReference type="GO" id="GO:0015031">
    <property type="term" value="P:protein transport"/>
    <property type="evidence" value="ECO:0007669"/>
    <property type="project" value="InterPro"/>
</dbReference>
<proteinExistence type="inferred from homology"/>
<reference evidence="13 14" key="1">
    <citation type="submission" date="2014-11" db="EMBL/GenBank/DDBJ databases">
        <title>Genomics and ecophysiology of heterotrophic nitrogen fixing bacteria isolated from estuarine surface water.</title>
        <authorList>
            <person name="Bentzon-Tilia M."/>
            <person name="Severin I."/>
            <person name="Hansen L.H."/>
            <person name="Riemann L."/>
        </authorList>
    </citation>
    <scope>NUCLEOTIDE SEQUENCE [LARGE SCALE GENOMIC DNA]</scope>
    <source>
        <strain evidence="13 14">BAL398</strain>
    </source>
</reference>